<evidence type="ECO:0000256" key="9">
    <source>
        <dbReference type="ARBA" id="ARBA00023146"/>
    </source>
</evidence>
<evidence type="ECO:0000313" key="13">
    <source>
        <dbReference type="EMBL" id="NOL49836.1"/>
    </source>
</evidence>
<name>A0A7Y4LC59_9BURK</name>
<comment type="caution">
    <text evidence="13">The sequence shown here is derived from an EMBL/GenBank/DDBJ whole genome shotgun (WGS) entry which is preliminary data.</text>
</comment>
<evidence type="ECO:0000256" key="8">
    <source>
        <dbReference type="ARBA" id="ARBA00022917"/>
    </source>
</evidence>
<dbReference type="EMBL" id="JABGBO010000006">
    <property type="protein sequence ID" value="NOL49836.1"/>
    <property type="molecule type" value="Genomic_DNA"/>
</dbReference>
<evidence type="ECO:0000256" key="3">
    <source>
        <dbReference type="ARBA" id="ARBA00011209"/>
    </source>
</evidence>
<evidence type="ECO:0000256" key="5">
    <source>
        <dbReference type="ARBA" id="ARBA00022598"/>
    </source>
</evidence>
<dbReference type="EC" id="6.1.1.14" evidence="11"/>
<comment type="catalytic activity">
    <reaction evidence="10 11">
        <text>tRNA(Gly) + glycine + ATP = glycyl-tRNA(Gly) + AMP + diphosphate</text>
        <dbReference type="Rhea" id="RHEA:16013"/>
        <dbReference type="Rhea" id="RHEA-COMP:9664"/>
        <dbReference type="Rhea" id="RHEA-COMP:9683"/>
        <dbReference type="ChEBI" id="CHEBI:30616"/>
        <dbReference type="ChEBI" id="CHEBI:33019"/>
        <dbReference type="ChEBI" id="CHEBI:57305"/>
        <dbReference type="ChEBI" id="CHEBI:78442"/>
        <dbReference type="ChEBI" id="CHEBI:78522"/>
        <dbReference type="ChEBI" id="CHEBI:456215"/>
        <dbReference type="EC" id="6.1.1.14"/>
    </reaction>
</comment>
<accession>A0A7Y4LC59</accession>
<evidence type="ECO:0000256" key="4">
    <source>
        <dbReference type="ARBA" id="ARBA00022490"/>
    </source>
</evidence>
<dbReference type="PANTHER" id="PTHR30075">
    <property type="entry name" value="GLYCYL-TRNA SYNTHETASE"/>
    <property type="match status" value="1"/>
</dbReference>
<keyword evidence="9 11" id="KW-0030">Aminoacyl-tRNA synthetase</keyword>
<dbReference type="InterPro" id="IPR008909">
    <property type="entry name" value="DALR_anticod-bd"/>
</dbReference>
<dbReference type="AlphaFoldDB" id="A0A7Y4LC59"/>
<evidence type="ECO:0000313" key="14">
    <source>
        <dbReference type="Proteomes" id="UP000541421"/>
    </source>
</evidence>
<evidence type="ECO:0000256" key="10">
    <source>
        <dbReference type="ARBA" id="ARBA00047937"/>
    </source>
</evidence>
<evidence type="ECO:0000259" key="12">
    <source>
        <dbReference type="SMART" id="SM00836"/>
    </source>
</evidence>
<dbReference type="GO" id="GO:0005524">
    <property type="term" value="F:ATP binding"/>
    <property type="evidence" value="ECO:0007669"/>
    <property type="project" value="UniProtKB-UniRule"/>
</dbReference>
<comment type="subcellular location">
    <subcellularLocation>
        <location evidence="1 11">Cytoplasm</location>
    </subcellularLocation>
</comment>
<proteinExistence type="inferred from homology"/>
<organism evidence="13 14">
    <name type="scientific">Pelistega europaea</name>
    <dbReference type="NCBI Taxonomy" id="106147"/>
    <lineage>
        <taxon>Bacteria</taxon>
        <taxon>Pseudomonadati</taxon>
        <taxon>Pseudomonadota</taxon>
        <taxon>Betaproteobacteria</taxon>
        <taxon>Burkholderiales</taxon>
        <taxon>Alcaligenaceae</taxon>
        <taxon>Pelistega</taxon>
    </lineage>
</organism>
<keyword evidence="4 11" id="KW-0963">Cytoplasm</keyword>
<dbReference type="HAMAP" id="MF_00255">
    <property type="entry name" value="Gly_tRNA_synth_beta"/>
    <property type="match status" value="1"/>
</dbReference>
<dbReference type="Pfam" id="PF05746">
    <property type="entry name" value="DALR_1"/>
    <property type="match status" value="1"/>
</dbReference>
<dbReference type="Proteomes" id="UP000541421">
    <property type="component" value="Unassembled WGS sequence"/>
</dbReference>
<dbReference type="Pfam" id="PF02092">
    <property type="entry name" value="tRNA_synt_2f"/>
    <property type="match status" value="1"/>
</dbReference>
<keyword evidence="7 11" id="KW-0067">ATP-binding</keyword>
<protein>
    <recommendedName>
        <fullName evidence="11">Glycine--tRNA ligase beta subunit</fullName>
        <ecNumber evidence="11">6.1.1.14</ecNumber>
    </recommendedName>
    <alternativeName>
        <fullName evidence="11">Glycyl-tRNA synthetase beta subunit</fullName>
        <shortName evidence="11">GlyRS</shortName>
    </alternativeName>
</protein>
<evidence type="ECO:0000256" key="7">
    <source>
        <dbReference type="ARBA" id="ARBA00022840"/>
    </source>
</evidence>
<evidence type="ECO:0000256" key="1">
    <source>
        <dbReference type="ARBA" id="ARBA00004496"/>
    </source>
</evidence>
<dbReference type="PROSITE" id="PS50861">
    <property type="entry name" value="AA_TRNA_LIGASE_II_GLYAB"/>
    <property type="match status" value="1"/>
</dbReference>
<keyword evidence="8 11" id="KW-0648">Protein biosynthesis</keyword>
<dbReference type="NCBIfam" id="TIGR00211">
    <property type="entry name" value="glyS"/>
    <property type="match status" value="1"/>
</dbReference>
<dbReference type="GO" id="GO:0006426">
    <property type="term" value="P:glycyl-tRNA aminoacylation"/>
    <property type="evidence" value="ECO:0007669"/>
    <property type="project" value="UniProtKB-UniRule"/>
</dbReference>
<comment type="similarity">
    <text evidence="2 11">Belongs to the class-II aminoacyl-tRNA synthetase family.</text>
</comment>
<evidence type="ECO:0000256" key="6">
    <source>
        <dbReference type="ARBA" id="ARBA00022741"/>
    </source>
</evidence>
<feature type="domain" description="DALR anticodon binding" evidence="12">
    <location>
        <begin position="608"/>
        <end position="710"/>
    </location>
</feature>
<gene>
    <name evidence="11" type="primary">glyS</name>
    <name evidence="13" type="ORF">HKX40_06770</name>
</gene>
<dbReference type="RefSeq" id="WP_171588868.1">
    <property type="nucleotide sequence ID" value="NZ_JABGBO010000006.1"/>
</dbReference>
<dbReference type="SMART" id="SM00836">
    <property type="entry name" value="DALR_1"/>
    <property type="match status" value="1"/>
</dbReference>
<dbReference type="SUPFAM" id="SSF109604">
    <property type="entry name" value="HD-domain/PDEase-like"/>
    <property type="match status" value="1"/>
</dbReference>
<comment type="subunit">
    <text evidence="3 11">Tetramer of two alpha and two beta subunits.</text>
</comment>
<dbReference type="PRINTS" id="PR01045">
    <property type="entry name" value="TRNASYNTHGB"/>
</dbReference>
<dbReference type="GO" id="GO:0006420">
    <property type="term" value="P:arginyl-tRNA aminoacylation"/>
    <property type="evidence" value="ECO:0007669"/>
    <property type="project" value="InterPro"/>
</dbReference>
<evidence type="ECO:0000256" key="2">
    <source>
        <dbReference type="ARBA" id="ARBA00008226"/>
    </source>
</evidence>
<keyword evidence="6 11" id="KW-0547">Nucleotide-binding</keyword>
<dbReference type="PANTHER" id="PTHR30075:SF2">
    <property type="entry name" value="GLYCINE--TRNA LIGASE, CHLOROPLASTIC_MITOCHONDRIAL 2"/>
    <property type="match status" value="1"/>
</dbReference>
<evidence type="ECO:0000256" key="11">
    <source>
        <dbReference type="HAMAP-Rule" id="MF_00255"/>
    </source>
</evidence>
<dbReference type="GO" id="GO:0004820">
    <property type="term" value="F:glycine-tRNA ligase activity"/>
    <property type="evidence" value="ECO:0007669"/>
    <property type="project" value="UniProtKB-UniRule"/>
</dbReference>
<dbReference type="InterPro" id="IPR006194">
    <property type="entry name" value="Gly-tRNA-synth_heterodimer"/>
</dbReference>
<keyword evidence="14" id="KW-1185">Reference proteome</keyword>
<sequence>MTMTSKPLLIELFTEELPPKALRRLGDAFAQSIVNDLTKANLTPAGVAFQSYATPRRLAVCVENVLTQAPEQAFAEKLMPVKVGLDAEGKATPALLKKLASKGLDNIDVASLKKISDGKQDYLVAEGMAPGAQLTQSIQSIIDHALESLPIPKVMRYQLADGKTTVKFVRPAHGLVVLYGADIIPAEVLGLQSGRTTHGHRFMGKASFDLKDASSYAQQLADEGKVIASYEERLNNIRQALTQKADELNLTIGQDSAVDDLLEEVTSLVEHPTIYVGQFEEKFLAVPQECLILTMRLNQKYFPLFDKNTGKLSHRFLIVSNMEVKDPHHIIEGNERVVRPRLADAEFFFNTDRKQTLASRVPLLGTIVYHNKLGTQLARVERVRAIARFIAEKLGANTEYADRAAFLAKADLTSNMVGEFPELQGIIGAYYAKGDGELPEVAQAIADQYLVRFDAPVSTHNLISVVLFIAERIETLVGIWGIGLLPTGERDPYALRRAALGIISAFDALNNAEYFNGLNKLTLIDVLQFAQQLFEQAGIAVSANTAEEVQEFIFERLRNQLQTHNDRFVVEAVLALKPHLDEVADRVNAVSYFNTLPEASSLAAANKRIGNLLKKVEGDIPAVDNSKLTDAAEIALAKVIDEVTPIAKAHFEKSEFTQALQCVAQTRDAVDAFFNDVMVMAEDPAIRQNRLALLNKLHGVMNLVADLSKLAQ</sequence>
<dbReference type="InterPro" id="IPR015944">
    <property type="entry name" value="Gly-tRNA-synth_bsu"/>
</dbReference>
<reference evidence="13 14" key="1">
    <citation type="submission" date="2020-05" db="EMBL/GenBank/DDBJ databases">
        <authorList>
            <person name="Niu N."/>
        </authorList>
    </citation>
    <scope>NUCLEOTIDE SEQUENCE [LARGE SCALE GENOMIC DNA]</scope>
    <source>
        <strain evidence="13 14">LMG10982</strain>
    </source>
</reference>
<dbReference type="GO" id="GO:0004814">
    <property type="term" value="F:arginine-tRNA ligase activity"/>
    <property type="evidence" value="ECO:0007669"/>
    <property type="project" value="InterPro"/>
</dbReference>
<dbReference type="GO" id="GO:0005829">
    <property type="term" value="C:cytosol"/>
    <property type="evidence" value="ECO:0007669"/>
    <property type="project" value="TreeGrafter"/>
</dbReference>
<dbReference type="Gene3D" id="1.10.730.10">
    <property type="entry name" value="Isoleucyl-tRNA Synthetase, Domain 1"/>
    <property type="match status" value="1"/>
</dbReference>
<keyword evidence="5 11" id="KW-0436">Ligase</keyword>